<feature type="compositionally biased region" description="Basic and acidic residues" evidence="6">
    <location>
        <begin position="469"/>
        <end position="480"/>
    </location>
</feature>
<reference evidence="9 10" key="1">
    <citation type="submission" date="2016-07" db="EMBL/GenBank/DDBJ databases">
        <title>Pervasive Adenine N6-methylation of Active Genes in Fungi.</title>
        <authorList>
            <consortium name="DOE Joint Genome Institute"/>
            <person name="Mondo S.J."/>
            <person name="Dannebaum R.O."/>
            <person name="Kuo R.C."/>
            <person name="Labutti K."/>
            <person name="Haridas S."/>
            <person name="Kuo A."/>
            <person name="Salamov A."/>
            <person name="Ahrendt S.R."/>
            <person name="Lipzen A."/>
            <person name="Sullivan W."/>
            <person name="Andreopoulos W.B."/>
            <person name="Clum A."/>
            <person name="Lindquist E."/>
            <person name="Daum C."/>
            <person name="Ramamoorthy G.K."/>
            <person name="Gryganskyi A."/>
            <person name="Culley D."/>
            <person name="Magnuson J.K."/>
            <person name="James T.Y."/>
            <person name="O'Malley M.A."/>
            <person name="Stajich J.E."/>
            <person name="Spatafora J.W."/>
            <person name="Visel A."/>
            <person name="Grigoriev I.V."/>
        </authorList>
    </citation>
    <scope>NUCLEOTIDE SEQUENCE [LARGE SCALE GENOMIC DNA]</scope>
    <source>
        <strain evidence="9 10">CBS 115471</strain>
    </source>
</reference>
<evidence type="ECO:0000256" key="2">
    <source>
        <dbReference type="ARBA" id="ARBA00022553"/>
    </source>
</evidence>
<gene>
    <name evidence="9" type="ORF">BCR34DRAFT_72607</name>
</gene>
<dbReference type="InterPro" id="IPR046488">
    <property type="entry name" value="Sfc3/Tfc3_C"/>
</dbReference>
<sequence>MNFVDTDYAERRDSKARRGPRKLPKGILMNDPVFDQPKFIPKAPRMYASQDRTWRAIAGHSVDLQKLPGMEFRLLSIIAAHGVDGILQPDLVKLSNQDKRSVPHRTDMLAKKGYIEKKPVHAAKMRTSLCIHKRFAHKGHYITGGDKVEDVFVNGTIVLSNFVGLLYKVLKSSGVIATRDLRRKMGISMKAWNKRATGSALIRLEESGLLRRFRARRKGSGDVWLICISALREPTEDDIKNLYFKRKNDRIRPTTNILEEDEDGDDIMRDLELEVEFDDETGDPDEDGGLGDQTRIPPQWDPTQPVTNLTFNMLDLAGGKGCNSSFLRERTVGRFWKRPVEAIMTRITDNWEESQPPHLRHLAVVRDTAVTQERKYVHYIYRTHGHFQKAVDANEASWEAVKAAQKARKNNKNTTVQETVDLDAWGFAKRNLNDFLGRHGSSSLAVCLQAIKPGRRGTQNWDNKLYEEMGDAKPGREYRPPRPSSSSVSRSEVVARMERREATRLKRIRQYALETAFQESGQVAQDDEDVYPGPAKRPRLFEKPQDRSNNARGLLTLEQRALLGLSARGPISKSVIEQIREHRRKTGDPSAIPDVIVRDENDDSFPLKVSKPVVKPLLTMEERIARGLPPKGRLKQGIEDQIREYRRQTGNPTALPDVLIQDDDRARKPKTKRVNKSPKKDSSGVKQPKLTVAIRVAYGYPAKGRLSNVQIEELRQKLATASESQTCGGTTPMGHSGSDADTPTAVVDDNIGEDDHQAPPGPANQLEVSTEKELPKESEATGTEDLVDWSPRTKRKADELDHTWERLPKRVRAEYTRNSPIPSQQRTEEPVRIPSSPVAPLTNAPSEEQQHKSSDITQKDQLEVTTVPQMTPPSVPKLSHYRNSSISIVSQPLPTPDEVGEAQNAFSVDAPAVFDPTTTSLQFVVPEATRASQTPPPTLTREIGSSKSLESGAAKTSQMPHLAVATTPKPGGRPVKPLPIEIANRVEEIVNKFTQRSKPGIYINPFMTRPTPRGRPKKALFAIFKSLRLGEFDWFTPEPVLESNAKSREKSIPKKRGRPKKARSIVSSGENVLDHQNEVLRAQPKESMPTVPAEAGPFVSEGMTLGEKQVVIENATTPFQGQTTLEINWPSDSIAAPRIEAPNPTQPQLEPPILHSSHPTWNAINVPPSLAYASPFVSEAGPGSQSAAPSAIQNETSNGQGQSPSGTLASNNADGNAADRYIPVTQNSAGDGKPILVGVQELSSNSIQRRPRTLAWPTGVRLGQGSVHHLRTKIFLDIVQHCGGVFPGNGEIFVPFYTFWEKQAPPRWNKPDRTTLNNTMKAIFQSRKLKKIQFQHANVFGEKEMKKTILALPNISTTGPEVKKLRRNMVASYPARFFPEEIREFLGEGLQWRRVPVAAKDLTIEVTETKPEQMLQQRLIASMEVRQKRAEERKRKDAEDRSAMNAQLERNLLKQRSHTRGRRLNRVRLETLIVVARNKTLRSNSTPPARLQNNPNNAQEGNAVQNVSDSDIEAQGHLNRPAAPRFEFLVNSQNDETQGIESSDTDSDYVPPRASTSTGKPRQGSASSKRKVPSGGNDQADKDGFVNVDASTFDPNYERQTVTTLLNPDVRFYRNIGTYSTEYAVERNARLDLWVAPLKSLPEIVAQGLGKPAENVVRWELEKAMLQDPTHRKFYKDVGDIMSWEEQYKSYQLRNGLPETQDVTDPFINLTVPGPHVSAPVMPLRPGVAYRRRSGKRIRDVEDDGNHGTSEEGPQTKKPCYHQLLLATNVRQSSTDTTDEEESALPSKKQRYHTLCTEPTVVERLVGLTGNPDEPIPVSKPRSTTSTWKGEKSNEKSKKNKSRAHKSVTEFDTVGKFKKLTMTLVIASSMSGENDGVDWGIVERVYGSDSSFELPKTKKLWTWLRKNMTGPLKALTSAFQDSFLDAYEKGKLDSITDIETHDWVSLVYWACKNCKSPDIPLPKDLEKLHDFFVDESSYEPYNRKDWYKKDLPIVHRERRTLDSSFHLPIHSAKASTSIQEQNALRARSWIRSNIATPQPVYDADFAHDKLEPLGEEVLKEAVKDLMKTKTIKQRKAKRLLPGRNFNFTATYAIKYKRVLELQNFMDAVEYKKTLDRAFSDVDPSKRAVRISRSASEGASMTLLSLLGEGWVRIVPRLPPINNTIDAPSPRISMWGFSTAEYSMRNLDRSQLFWDIDVVPTPTYQHGNPLLPSGDPRASPGGMWAQLPEPPLADLDDTEALLPVWSTIDGRRVIWPWWNRVLNLVLHAVTFLPGSPSETIYQQCSEGAELFEVEMVLSWLVSVNAIQKSVGIQGSPKVATYRAHQCFWASFGDELIGEADDWFGEYIKRKKTTDAAREPWRPRYNTRFSELLSAVQEKAAATSPELNPGNGTSIGRGIARVSEAIFEDSRTQYRHVKSLDLGIESNGRSSASANTVEGSQMDWQPRPSTSRKPKVSFAPLPESREIPALDEADRNGDLDADGEADAEGELDDEML</sequence>
<feature type="compositionally biased region" description="Basic and acidic residues" evidence="6">
    <location>
        <begin position="848"/>
        <end position="860"/>
    </location>
</feature>
<evidence type="ECO:0000256" key="1">
    <source>
        <dbReference type="ARBA" id="ARBA00004123"/>
    </source>
</evidence>
<keyword evidence="5" id="KW-0539">Nucleus</keyword>
<feature type="region of interest" description="Disordered" evidence="6">
    <location>
        <begin position="1428"/>
        <end position="1460"/>
    </location>
</feature>
<feature type="compositionally biased region" description="Polar residues" evidence="6">
    <location>
        <begin position="1554"/>
        <end position="1567"/>
    </location>
</feature>
<feature type="region of interest" description="Disordered" evidence="6">
    <location>
        <begin position="721"/>
        <end position="801"/>
    </location>
</feature>
<dbReference type="GO" id="GO:0042791">
    <property type="term" value="P:5S class rRNA transcription by RNA polymerase III"/>
    <property type="evidence" value="ECO:0007669"/>
    <property type="project" value="TreeGrafter"/>
</dbReference>
<evidence type="ECO:0000259" key="7">
    <source>
        <dbReference type="Pfam" id="PF04182"/>
    </source>
</evidence>
<evidence type="ECO:0000313" key="9">
    <source>
        <dbReference type="EMBL" id="ORY03208.1"/>
    </source>
</evidence>
<feature type="region of interest" description="Disordered" evidence="6">
    <location>
        <begin position="1535"/>
        <end position="1591"/>
    </location>
</feature>
<evidence type="ECO:0000256" key="6">
    <source>
        <dbReference type="SAM" id="MobiDB-lite"/>
    </source>
</evidence>
<feature type="compositionally biased region" description="Polar residues" evidence="6">
    <location>
        <begin position="1192"/>
        <end position="1214"/>
    </location>
</feature>
<feature type="domain" description="B-block binding subunit of TFIIIC" evidence="7">
    <location>
        <begin position="69"/>
        <end position="137"/>
    </location>
</feature>
<feature type="compositionally biased region" description="Basic and acidic residues" evidence="6">
    <location>
        <begin position="2461"/>
        <end position="2476"/>
    </location>
</feature>
<feature type="domain" description="Transcription factor tau subunit sfc3/Tfc3 C-terminal" evidence="8">
    <location>
        <begin position="1858"/>
        <end position="2280"/>
    </location>
</feature>
<dbReference type="GO" id="GO:0000127">
    <property type="term" value="C:transcription factor TFIIIC complex"/>
    <property type="evidence" value="ECO:0007669"/>
    <property type="project" value="InterPro"/>
</dbReference>
<keyword evidence="3" id="KW-0238">DNA-binding</keyword>
<evidence type="ECO:0000259" key="8">
    <source>
        <dbReference type="Pfam" id="PF20222"/>
    </source>
</evidence>
<feature type="region of interest" description="Disordered" evidence="6">
    <location>
        <begin position="929"/>
        <end position="959"/>
    </location>
</feature>
<feature type="region of interest" description="Disordered" evidence="6">
    <location>
        <begin position="1177"/>
        <end position="1218"/>
    </location>
</feature>
<dbReference type="GO" id="GO:0003677">
    <property type="term" value="F:DNA binding"/>
    <property type="evidence" value="ECO:0007669"/>
    <property type="project" value="UniProtKB-KW"/>
</dbReference>
<accession>A0A1Y1YYT2</accession>
<dbReference type="Proteomes" id="UP000193144">
    <property type="component" value="Unassembled WGS sequence"/>
</dbReference>
<feature type="compositionally biased region" description="Basic residues" evidence="6">
    <location>
        <begin position="14"/>
        <end position="24"/>
    </location>
</feature>
<evidence type="ECO:0000313" key="10">
    <source>
        <dbReference type="Proteomes" id="UP000193144"/>
    </source>
</evidence>
<dbReference type="GO" id="GO:0005634">
    <property type="term" value="C:nucleus"/>
    <property type="evidence" value="ECO:0007669"/>
    <property type="project" value="UniProtKB-SubCell"/>
</dbReference>
<feature type="region of interest" description="Disordered" evidence="6">
    <location>
        <begin position="1731"/>
        <end position="1789"/>
    </location>
</feature>
<feature type="compositionally biased region" description="Polar residues" evidence="6">
    <location>
        <begin position="2425"/>
        <end position="2447"/>
    </location>
</feature>
<feature type="region of interest" description="Disordered" evidence="6">
    <location>
        <begin position="1807"/>
        <end position="1845"/>
    </location>
</feature>
<feature type="region of interest" description="Disordered" evidence="6">
    <location>
        <begin position="469"/>
        <end position="495"/>
    </location>
</feature>
<feature type="region of interest" description="Disordered" evidence="6">
    <location>
        <begin position="2423"/>
        <end position="2494"/>
    </location>
</feature>
<feature type="region of interest" description="Disordered" evidence="6">
    <location>
        <begin position="646"/>
        <end position="687"/>
    </location>
</feature>
<dbReference type="PANTHER" id="PTHR15180:SF1">
    <property type="entry name" value="GENERAL TRANSCRIPTION FACTOR 3C POLYPEPTIDE 1"/>
    <property type="match status" value="1"/>
</dbReference>
<protein>
    <submittedName>
        <fullName evidence="9">Uncharacterized protein</fullName>
    </submittedName>
</protein>
<dbReference type="PANTHER" id="PTHR15180">
    <property type="entry name" value="GENERAL TRANSCRIPTION FACTOR 3C POLYPEPTIDE 1"/>
    <property type="match status" value="1"/>
</dbReference>
<feature type="region of interest" description="Disordered" evidence="6">
    <location>
        <begin position="277"/>
        <end position="303"/>
    </location>
</feature>
<feature type="region of interest" description="Disordered" evidence="6">
    <location>
        <begin position="1"/>
        <end position="24"/>
    </location>
</feature>
<keyword evidence="10" id="KW-1185">Reference proteome</keyword>
<organism evidence="9 10">
    <name type="scientific">Clohesyomyces aquaticus</name>
    <dbReference type="NCBI Taxonomy" id="1231657"/>
    <lineage>
        <taxon>Eukaryota</taxon>
        <taxon>Fungi</taxon>
        <taxon>Dikarya</taxon>
        <taxon>Ascomycota</taxon>
        <taxon>Pezizomycotina</taxon>
        <taxon>Dothideomycetes</taxon>
        <taxon>Pleosporomycetidae</taxon>
        <taxon>Pleosporales</taxon>
        <taxon>Lindgomycetaceae</taxon>
        <taxon>Clohesyomyces</taxon>
    </lineage>
</organism>
<feature type="compositionally biased region" description="Basic and acidic residues" evidence="6">
    <location>
        <begin position="1428"/>
        <end position="1442"/>
    </location>
</feature>
<dbReference type="OrthoDB" id="5403573at2759"/>
<comment type="subcellular location">
    <subcellularLocation>
        <location evidence="1">Nucleus</location>
    </subcellularLocation>
</comment>
<dbReference type="Pfam" id="PF04182">
    <property type="entry name" value="B-block_TFIIIC"/>
    <property type="match status" value="1"/>
</dbReference>
<feature type="compositionally biased region" description="Basic and acidic residues" evidence="6">
    <location>
        <begin position="1737"/>
        <end position="1750"/>
    </location>
</feature>
<feature type="compositionally biased region" description="Basic residues" evidence="6">
    <location>
        <begin position="667"/>
        <end position="677"/>
    </location>
</feature>
<feature type="compositionally biased region" description="Low complexity" evidence="6">
    <location>
        <begin position="1178"/>
        <end position="1191"/>
    </location>
</feature>
<evidence type="ECO:0000256" key="5">
    <source>
        <dbReference type="ARBA" id="ARBA00023242"/>
    </source>
</evidence>
<feature type="compositionally biased region" description="Acidic residues" evidence="6">
    <location>
        <begin position="2477"/>
        <end position="2494"/>
    </location>
</feature>
<feature type="region of interest" description="Disordered" evidence="6">
    <location>
        <begin position="1043"/>
        <end position="1067"/>
    </location>
</feature>
<evidence type="ECO:0000256" key="3">
    <source>
        <dbReference type="ARBA" id="ARBA00023125"/>
    </source>
</evidence>
<keyword evidence="4" id="KW-0804">Transcription</keyword>
<feature type="region of interest" description="Disordered" evidence="6">
    <location>
        <begin position="1480"/>
        <end position="1502"/>
    </location>
</feature>
<feature type="compositionally biased region" description="Polar residues" evidence="6">
    <location>
        <begin position="943"/>
        <end position="959"/>
    </location>
</feature>
<evidence type="ECO:0000256" key="4">
    <source>
        <dbReference type="ARBA" id="ARBA00023163"/>
    </source>
</evidence>
<feature type="compositionally biased region" description="Polar residues" evidence="6">
    <location>
        <begin position="1481"/>
        <end position="1502"/>
    </location>
</feature>
<proteinExistence type="predicted"/>
<feature type="compositionally biased region" description="Basic and acidic residues" evidence="6">
    <location>
        <begin position="769"/>
        <end position="779"/>
    </location>
</feature>
<name>A0A1Y1YYT2_9PLEO</name>
<dbReference type="STRING" id="1231657.A0A1Y1YYT2"/>
<dbReference type="GO" id="GO:0006384">
    <property type="term" value="P:transcription initiation at RNA polymerase III promoter"/>
    <property type="evidence" value="ECO:0007669"/>
    <property type="project" value="InterPro"/>
</dbReference>
<dbReference type="InterPro" id="IPR044210">
    <property type="entry name" value="Tfc3-like"/>
</dbReference>
<keyword evidence="2" id="KW-0597">Phosphoprotein</keyword>
<feature type="compositionally biased region" description="Basic residues" evidence="6">
    <location>
        <begin position="1053"/>
        <end position="1063"/>
    </location>
</feature>
<dbReference type="InterPro" id="IPR007309">
    <property type="entry name" value="TFIIIC_Bblock-bd"/>
</dbReference>
<feature type="region of interest" description="Disordered" evidence="6">
    <location>
        <begin position="815"/>
        <end position="860"/>
    </location>
</feature>
<feature type="compositionally biased region" description="Acidic residues" evidence="6">
    <location>
        <begin position="277"/>
        <end position="289"/>
    </location>
</feature>
<feature type="compositionally biased region" description="Polar residues" evidence="6">
    <location>
        <begin position="816"/>
        <end position="825"/>
    </location>
</feature>
<dbReference type="EMBL" id="MCFA01000149">
    <property type="protein sequence ID" value="ORY03208.1"/>
    <property type="molecule type" value="Genomic_DNA"/>
</dbReference>
<comment type="caution">
    <text evidence="9">The sequence shown here is derived from an EMBL/GenBank/DDBJ whole genome shotgun (WGS) entry which is preliminary data.</text>
</comment>
<dbReference type="Pfam" id="PF20222">
    <property type="entry name" value="DUF6581"/>
    <property type="match status" value="1"/>
</dbReference>